<evidence type="ECO:0000256" key="2">
    <source>
        <dbReference type="ARBA" id="ARBA00022553"/>
    </source>
</evidence>
<comment type="subunit">
    <text evidence="6">The complex is composed of six subunits: RnfA, RnfB, RnfC, RnfD, RnfE and RnfG.</text>
</comment>
<evidence type="ECO:0000259" key="7">
    <source>
        <dbReference type="SMART" id="SM00900"/>
    </source>
</evidence>
<dbReference type="STRING" id="1628148.BI198_07985"/>
<comment type="caution">
    <text evidence="8">The sequence shown here is derived from an EMBL/GenBank/DDBJ whole genome shotgun (WGS) entry which is preliminary data.</text>
</comment>
<dbReference type="EC" id="7.-.-.-" evidence="6"/>
<organism evidence="8 9">
    <name type="scientific">Rheinheimera salexigens</name>
    <dbReference type="NCBI Taxonomy" id="1628148"/>
    <lineage>
        <taxon>Bacteria</taxon>
        <taxon>Pseudomonadati</taxon>
        <taxon>Pseudomonadota</taxon>
        <taxon>Gammaproteobacteria</taxon>
        <taxon>Chromatiales</taxon>
        <taxon>Chromatiaceae</taxon>
        <taxon>Rheinheimera</taxon>
    </lineage>
</organism>
<gene>
    <name evidence="6" type="primary">rnfG</name>
    <name evidence="8" type="ORF">BI198_07985</name>
</gene>
<dbReference type="AlphaFoldDB" id="A0A1E7Q5S4"/>
<keyword evidence="4 6" id="KW-0288">FMN</keyword>
<dbReference type="GO" id="GO:0005886">
    <property type="term" value="C:plasma membrane"/>
    <property type="evidence" value="ECO:0007669"/>
    <property type="project" value="UniProtKB-SubCell"/>
</dbReference>
<evidence type="ECO:0000313" key="8">
    <source>
        <dbReference type="EMBL" id="OEY69507.1"/>
    </source>
</evidence>
<feature type="domain" description="FMN-binding" evidence="7">
    <location>
        <begin position="101"/>
        <end position="193"/>
    </location>
</feature>
<comment type="cofactor">
    <cofactor evidence="6">
        <name>FMN</name>
        <dbReference type="ChEBI" id="CHEBI:58210"/>
    </cofactor>
</comment>
<evidence type="ECO:0000256" key="5">
    <source>
        <dbReference type="ARBA" id="ARBA00022982"/>
    </source>
</evidence>
<dbReference type="SMART" id="SM00900">
    <property type="entry name" value="FMN_bind"/>
    <property type="match status" value="1"/>
</dbReference>
<dbReference type="InterPro" id="IPR010209">
    <property type="entry name" value="Ion_transpt_RnfG/RsxG"/>
</dbReference>
<sequence length="210" mass="22503">MIKSISKNALALAVVAAVCVTILSVVNVLTEPKIAEQALASKLAVLKEVLPGVSVDHALLADCRQVIAPEYLGRERAQSIYRWRQQDTLAAYLVETTAPDGYSGNIDLIVAVAPDGTVLGSRVVNHQETPGLGDKIESRRSSWIFSFSNKIVTADNAAAWAVRKDGGQFDQFTGATITPRAVVTAVRKAALYVLQHPELADLPANCEVLP</sequence>
<accession>A0A1E7Q5S4</accession>
<dbReference type="NCBIfam" id="NF002519">
    <property type="entry name" value="PRK01908.1"/>
    <property type="match status" value="1"/>
</dbReference>
<feature type="modified residue" description="FMN phosphoryl threonine" evidence="6">
    <location>
        <position position="176"/>
    </location>
</feature>
<comment type="subcellular location">
    <subcellularLocation>
        <location evidence="6">Cell inner membrane</location>
        <topology evidence="6">Single-pass membrane protein</topology>
    </subcellularLocation>
</comment>
<reference evidence="9" key="1">
    <citation type="submission" date="2016-09" db="EMBL/GenBank/DDBJ databases">
        <authorList>
            <person name="Wan X."/>
            <person name="Hou S."/>
        </authorList>
    </citation>
    <scope>NUCLEOTIDE SEQUENCE [LARGE SCALE GENOMIC DNA]</scope>
    <source>
        <strain evidence="9">KH87</strain>
    </source>
</reference>
<keyword evidence="9" id="KW-1185">Reference proteome</keyword>
<keyword evidence="3 6" id="KW-0285">Flavoprotein</keyword>
<keyword evidence="6" id="KW-0997">Cell inner membrane</keyword>
<dbReference type="Pfam" id="PF04205">
    <property type="entry name" value="FMN_bind"/>
    <property type="match status" value="1"/>
</dbReference>
<keyword evidence="6" id="KW-1278">Translocase</keyword>
<keyword evidence="6" id="KW-1133">Transmembrane helix</keyword>
<keyword evidence="5 6" id="KW-0249">Electron transport</keyword>
<comment type="function">
    <text evidence="6">Part of a membrane-bound complex that couples electron transfer with translocation of ions across the membrane.</text>
</comment>
<keyword evidence="1 6" id="KW-0813">Transport</keyword>
<dbReference type="OrthoDB" id="9784165at2"/>
<evidence type="ECO:0000256" key="6">
    <source>
        <dbReference type="HAMAP-Rule" id="MF_00479"/>
    </source>
</evidence>
<dbReference type="GO" id="GO:0010181">
    <property type="term" value="F:FMN binding"/>
    <property type="evidence" value="ECO:0007669"/>
    <property type="project" value="InterPro"/>
</dbReference>
<evidence type="ECO:0000256" key="4">
    <source>
        <dbReference type="ARBA" id="ARBA00022643"/>
    </source>
</evidence>
<dbReference type="EMBL" id="MKEK01000001">
    <property type="protein sequence ID" value="OEY69507.1"/>
    <property type="molecule type" value="Genomic_DNA"/>
</dbReference>
<keyword evidence="6" id="KW-0812">Transmembrane</keyword>
<dbReference type="PANTHER" id="PTHR36118:SF1">
    <property type="entry name" value="ION-TRANSLOCATING OXIDOREDUCTASE COMPLEX SUBUNIT G"/>
    <property type="match status" value="1"/>
</dbReference>
<evidence type="ECO:0000256" key="3">
    <source>
        <dbReference type="ARBA" id="ARBA00022630"/>
    </source>
</evidence>
<dbReference type="PIRSF" id="PIRSF006091">
    <property type="entry name" value="E_trnsport_RnfG"/>
    <property type="match status" value="1"/>
</dbReference>
<dbReference type="InterPro" id="IPR007329">
    <property type="entry name" value="FMN-bd"/>
</dbReference>
<name>A0A1E7Q5S4_9GAMM</name>
<evidence type="ECO:0000313" key="9">
    <source>
        <dbReference type="Proteomes" id="UP000242258"/>
    </source>
</evidence>
<dbReference type="HAMAP" id="MF_00479">
    <property type="entry name" value="RsxG_RnfG"/>
    <property type="match status" value="1"/>
</dbReference>
<proteinExistence type="inferred from homology"/>
<dbReference type="RefSeq" id="WP_070049077.1">
    <property type="nucleotide sequence ID" value="NZ_CBCSDO010000005.1"/>
</dbReference>
<dbReference type="NCBIfam" id="TIGR01947">
    <property type="entry name" value="rnfG"/>
    <property type="match status" value="1"/>
</dbReference>
<dbReference type="PANTHER" id="PTHR36118">
    <property type="entry name" value="ION-TRANSLOCATING OXIDOREDUCTASE COMPLEX SUBUNIT G"/>
    <property type="match status" value="1"/>
</dbReference>
<keyword evidence="6" id="KW-1003">Cell membrane</keyword>
<evidence type="ECO:0000256" key="1">
    <source>
        <dbReference type="ARBA" id="ARBA00022448"/>
    </source>
</evidence>
<comment type="similarity">
    <text evidence="6">Belongs to the RnfG family.</text>
</comment>
<dbReference type="GO" id="GO:0009055">
    <property type="term" value="F:electron transfer activity"/>
    <property type="evidence" value="ECO:0007669"/>
    <property type="project" value="InterPro"/>
</dbReference>
<dbReference type="Proteomes" id="UP000242258">
    <property type="component" value="Unassembled WGS sequence"/>
</dbReference>
<dbReference type="GO" id="GO:0022900">
    <property type="term" value="P:electron transport chain"/>
    <property type="evidence" value="ECO:0007669"/>
    <property type="project" value="UniProtKB-UniRule"/>
</dbReference>
<protein>
    <recommendedName>
        <fullName evidence="6">Ion-translocating oxidoreductase complex subunit G</fullName>
        <ecNumber evidence="6">7.-.-.-</ecNumber>
    </recommendedName>
    <alternativeName>
        <fullName evidence="6">Rnf electron transport complex subunit G</fullName>
    </alternativeName>
</protein>
<keyword evidence="6" id="KW-0472">Membrane</keyword>
<keyword evidence="2 6" id="KW-0597">Phosphoprotein</keyword>